<dbReference type="Gene3D" id="3.30.1180.20">
    <property type="entry name" value="Dihydroxyacetone kinase, domain 2"/>
    <property type="match status" value="1"/>
</dbReference>
<dbReference type="InterPro" id="IPR012736">
    <property type="entry name" value="DhaK_1"/>
</dbReference>
<dbReference type="FunFam" id="3.40.50.10440:FF:000001">
    <property type="entry name" value="Dihydroxyacetone kinase, DhaK subunit"/>
    <property type="match status" value="1"/>
</dbReference>
<dbReference type="GO" id="GO:0005829">
    <property type="term" value="C:cytosol"/>
    <property type="evidence" value="ECO:0007669"/>
    <property type="project" value="TreeGrafter"/>
</dbReference>
<organism evidence="2">
    <name type="scientific">Enterococcus casseliflavus</name>
    <name type="common">Enterococcus flavescens</name>
    <dbReference type="NCBI Taxonomy" id="37734"/>
    <lineage>
        <taxon>Bacteria</taxon>
        <taxon>Bacillati</taxon>
        <taxon>Bacillota</taxon>
        <taxon>Bacilli</taxon>
        <taxon>Lactobacillales</taxon>
        <taxon>Enterococcaceae</taxon>
        <taxon>Enterococcus</taxon>
    </lineage>
</organism>
<dbReference type="PROSITE" id="PS51481">
    <property type="entry name" value="DHAK"/>
    <property type="match status" value="1"/>
</dbReference>
<feature type="domain" description="DhaK" evidence="1">
    <location>
        <begin position="7"/>
        <end position="326"/>
    </location>
</feature>
<dbReference type="GO" id="GO:0019563">
    <property type="term" value="P:glycerol catabolic process"/>
    <property type="evidence" value="ECO:0007669"/>
    <property type="project" value="TreeGrafter"/>
</dbReference>
<dbReference type="AlphaFoldDB" id="A0A6N3EV41"/>
<dbReference type="Gene3D" id="3.40.50.10440">
    <property type="entry name" value="Dihydroxyacetone kinase, domain 1"/>
    <property type="match status" value="1"/>
</dbReference>
<dbReference type="InterPro" id="IPR050861">
    <property type="entry name" value="Dihydroxyacetone_Kinase"/>
</dbReference>
<keyword evidence="2" id="KW-0418">Kinase</keyword>
<dbReference type="EC" id="2.7.-.-" evidence="2"/>
<dbReference type="InterPro" id="IPR004006">
    <property type="entry name" value="DhaK_dom"/>
</dbReference>
<dbReference type="NCBIfam" id="TIGR02363">
    <property type="entry name" value="dhaK1"/>
    <property type="match status" value="1"/>
</dbReference>
<dbReference type="PANTHER" id="PTHR28629">
    <property type="entry name" value="TRIOKINASE/FMN CYCLASE"/>
    <property type="match status" value="1"/>
</dbReference>
<sequence>MKKIMNQPTDVLAEMIRGIVQANESTIEQVPNTFVVKQKELAKQVSLISGGGSGHEPAHAGFVGEGMLQAAVCGQVFTSPTPDQIYEGIKSVNTGNGVVLIVKNYSGDIMNFEMAKELAELDGIEVGTVVVDDDIAVEDSTFTQGKRGVAGTVFVHKILGAAAKQGCSIEELVSLGNQVVRQLKTISVALSGATVPEVGSPGFTLTETDIEFGVGIHGEPGYARETMCSSNEIAQKMIEKLEKAFSWENGEKFAVMVNGLGGTPLMEQYIFYQDVRKHLDRELDVVFSKVGNFMTAIDMAGISLTLLKLEPEWVAYLTEPVAHTAW</sequence>
<name>A0A6N3EV41_ENTCA</name>
<keyword evidence="2" id="KW-0808">Transferase</keyword>
<accession>A0A6N3EV41</accession>
<protein>
    <submittedName>
        <fullName evidence="2">PTS-dependent dihydroxyacetone kinase, dihydroxyacetone-binding subunit DhaK</fullName>
        <ecNumber evidence="2">2.7.-.-</ecNumber>
    </submittedName>
</protein>
<gene>
    <name evidence="2" type="primary">dhaK_2</name>
    <name evidence="2" type="ORF">ECLFYP2_03310</name>
</gene>
<dbReference type="SUPFAM" id="SSF82549">
    <property type="entry name" value="DAK1/DegV-like"/>
    <property type="match status" value="1"/>
</dbReference>
<dbReference type="GO" id="GO:0004371">
    <property type="term" value="F:glycerone kinase activity"/>
    <property type="evidence" value="ECO:0007669"/>
    <property type="project" value="InterPro"/>
</dbReference>
<dbReference type="EMBL" id="CACRTX010000013">
    <property type="protein sequence ID" value="VYU43179.1"/>
    <property type="molecule type" value="Genomic_DNA"/>
</dbReference>
<dbReference type="Pfam" id="PF02733">
    <property type="entry name" value="Dak1"/>
    <property type="match status" value="1"/>
</dbReference>
<dbReference type="RefSeq" id="WP_128432717.1">
    <property type="nucleotide sequence ID" value="NZ_CACRTX010000013.1"/>
</dbReference>
<proteinExistence type="predicted"/>
<dbReference type="PANTHER" id="PTHR28629:SF4">
    <property type="entry name" value="TRIOKINASE_FMN CYCLASE"/>
    <property type="match status" value="1"/>
</dbReference>
<evidence type="ECO:0000259" key="1">
    <source>
        <dbReference type="PROSITE" id="PS51481"/>
    </source>
</evidence>
<evidence type="ECO:0000313" key="2">
    <source>
        <dbReference type="EMBL" id="VYU43179.1"/>
    </source>
</evidence>
<reference evidence="2" key="1">
    <citation type="submission" date="2019-11" db="EMBL/GenBank/DDBJ databases">
        <authorList>
            <person name="Feng L."/>
        </authorList>
    </citation>
    <scope>NUCLEOTIDE SEQUENCE</scope>
    <source>
        <strain evidence="2">ECasseliflavusLFYP2</strain>
    </source>
</reference>